<proteinExistence type="predicted"/>
<evidence type="ECO:0000313" key="2">
    <source>
        <dbReference type="EMBL" id="OWR55217.1"/>
    </source>
</evidence>
<feature type="non-terminal residue" evidence="2">
    <location>
        <position position="41"/>
    </location>
</feature>
<evidence type="ECO:0000256" key="1">
    <source>
        <dbReference type="SAM" id="Phobius"/>
    </source>
</evidence>
<keyword evidence="1" id="KW-1133">Transmembrane helix</keyword>
<organism evidence="2 3">
    <name type="scientific">Danaus plexippus plexippus</name>
    <dbReference type="NCBI Taxonomy" id="278856"/>
    <lineage>
        <taxon>Eukaryota</taxon>
        <taxon>Metazoa</taxon>
        <taxon>Ecdysozoa</taxon>
        <taxon>Arthropoda</taxon>
        <taxon>Hexapoda</taxon>
        <taxon>Insecta</taxon>
        <taxon>Pterygota</taxon>
        <taxon>Neoptera</taxon>
        <taxon>Endopterygota</taxon>
        <taxon>Lepidoptera</taxon>
        <taxon>Glossata</taxon>
        <taxon>Ditrysia</taxon>
        <taxon>Papilionoidea</taxon>
        <taxon>Nymphalidae</taxon>
        <taxon>Danainae</taxon>
        <taxon>Danaini</taxon>
        <taxon>Danaina</taxon>
        <taxon>Danaus</taxon>
        <taxon>Danaus</taxon>
    </lineage>
</organism>
<protein>
    <submittedName>
        <fullName evidence="2">Uncharacterized protein</fullName>
    </submittedName>
</protein>
<accession>A0A212FNA4</accession>
<dbReference type="InParanoid" id="A0A212FNA4"/>
<keyword evidence="1" id="KW-0812">Transmembrane</keyword>
<keyword evidence="1" id="KW-0472">Membrane</keyword>
<keyword evidence="3" id="KW-1185">Reference proteome</keyword>
<sequence length="41" mass="4541">MPLAFKNAGLLVGVIGTMAIGFVCAHVIHVLVSIHWYKNYR</sequence>
<dbReference type="AlphaFoldDB" id="A0A212FNA4"/>
<comment type="caution">
    <text evidence="2">The sequence shown here is derived from an EMBL/GenBank/DDBJ whole genome shotgun (WGS) entry which is preliminary data.</text>
</comment>
<dbReference type="EMBL" id="AGBW02006463">
    <property type="protein sequence ID" value="OWR55217.1"/>
    <property type="molecule type" value="Genomic_DNA"/>
</dbReference>
<reference evidence="2 3" key="1">
    <citation type="journal article" date="2011" name="Cell">
        <title>The monarch butterfly genome yields insights into long-distance migration.</title>
        <authorList>
            <person name="Zhan S."/>
            <person name="Merlin C."/>
            <person name="Boore J.L."/>
            <person name="Reppert S.M."/>
        </authorList>
    </citation>
    <scope>NUCLEOTIDE SEQUENCE [LARGE SCALE GENOMIC DNA]</scope>
    <source>
        <strain evidence="2">F-2</strain>
    </source>
</reference>
<evidence type="ECO:0000313" key="3">
    <source>
        <dbReference type="Proteomes" id="UP000007151"/>
    </source>
</evidence>
<dbReference type="KEGG" id="dpl:KGM_205259A"/>
<name>A0A212FNA4_DANPL</name>
<gene>
    <name evidence="2" type="ORF">KGM_205259A</name>
</gene>
<feature type="transmembrane region" description="Helical" evidence="1">
    <location>
        <begin position="12"/>
        <end position="37"/>
    </location>
</feature>
<dbReference type="Proteomes" id="UP000007151">
    <property type="component" value="Unassembled WGS sequence"/>
</dbReference>